<sequence length="83" mass="9593">MDTKLTLKLDKSVIEKAKAYASDQQVSLSKLVENYLNSLTSKSTEKDEISITPFVKSLTDGNTIPADYDYKKDYRDYLEEKYR</sequence>
<dbReference type="InterPro" id="IPR045944">
    <property type="entry name" value="DUF6364"/>
</dbReference>
<dbReference type="Pfam" id="PF19891">
    <property type="entry name" value="DUF6364"/>
    <property type="match status" value="1"/>
</dbReference>
<name>A0ABQ6PQP9_9BACT</name>
<organism evidence="1 2">
    <name type="scientific">Algoriphagus confluentis</name>
    <dbReference type="NCBI Taxonomy" id="1697556"/>
    <lineage>
        <taxon>Bacteria</taxon>
        <taxon>Pseudomonadati</taxon>
        <taxon>Bacteroidota</taxon>
        <taxon>Cytophagia</taxon>
        <taxon>Cytophagales</taxon>
        <taxon>Cyclobacteriaceae</taxon>
        <taxon>Algoriphagus</taxon>
    </lineage>
</organism>
<dbReference type="EMBL" id="BTPD01000009">
    <property type="protein sequence ID" value="GMQ30266.1"/>
    <property type="molecule type" value="Genomic_DNA"/>
</dbReference>
<protein>
    <submittedName>
        <fullName evidence="1">DUF6364 family protein</fullName>
    </submittedName>
</protein>
<evidence type="ECO:0000313" key="1">
    <source>
        <dbReference type="EMBL" id="GMQ30266.1"/>
    </source>
</evidence>
<reference evidence="1 2" key="1">
    <citation type="submission" date="2023-08" db="EMBL/GenBank/DDBJ databases">
        <title>Draft genome sequence of Algoriphagus confluentis.</title>
        <authorList>
            <person name="Takatani N."/>
            <person name="Hosokawa M."/>
            <person name="Sawabe T."/>
        </authorList>
    </citation>
    <scope>NUCLEOTIDE SEQUENCE [LARGE SCALE GENOMIC DNA]</scope>
    <source>
        <strain evidence="1 2">NBRC 111222</strain>
    </source>
</reference>
<keyword evidence="2" id="KW-1185">Reference proteome</keyword>
<evidence type="ECO:0000313" key="2">
    <source>
        <dbReference type="Proteomes" id="UP001338309"/>
    </source>
</evidence>
<dbReference type="RefSeq" id="WP_338224970.1">
    <property type="nucleotide sequence ID" value="NZ_BTPD01000009.1"/>
</dbReference>
<gene>
    <name evidence="1" type="ORF">Aconfl_29090</name>
</gene>
<dbReference type="Proteomes" id="UP001338309">
    <property type="component" value="Unassembled WGS sequence"/>
</dbReference>
<comment type="caution">
    <text evidence="1">The sequence shown here is derived from an EMBL/GenBank/DDBJ whole genome shotgun (WGS) entry which is preliminary data.</text>
</comment>
<proteinExistence type="predicted"/>
<accession>A0ABQ6PQP9</accession>